<keyword evidence="3" id="KW-1003">Cell membrane</keyword>
<accession>A0AAX4L2C0</accession>
<evidence type="ECO:0000313" key="6">
    <source>
        <dbReference type="EMBL" id="WWQ61035.1"/>
    </source>
</evidence>
<dbReference type="GeneID" id="89335669"/>
<keyword evidence="2" id="KW-0813">Transport</keyword>
<dbReference type="GO" id="GO:0022857">
    <property type="term" value="F:transmembrane transporter activity"/>
    <property type="evidence" value="ECO:0007669"/>
    <property type="project" value="InterPro"/>
</dbReference>
<feature type="domain" description="Major facilitator superfamily (MFS) profile" evidence="5">
    <location>
        <begin position="32"/>
        <end position="458"/>
    </location>
</feature>
<feature type="transmembrane region" description="Helical" evidence="4">
    <location>
        <begin position="337"/>
        <end position="357"/>
    </location>
</feature>
<evidence type="ECO:0000259" key="5">
    <source>
        <dbReference type="PROSITE" id="PS50850"/>
    </source>
</evidence>
<dbReference type="AlphaFoldDB" id="A0AAX4L2C0"/>
<dbReference type="InterPro" id="IPR036259">
    <property type="entry name" value="MFS_trans_sf"/>
</dbReference>
<evidence type="ECO:0000256" key="3">
    <source>
        <dbReference type="ARBA" id="ARBA00022475"/>
    </source>
</evidence>
<gene>
    <name evidence="6" type="ORF">V6M85_02835</name>
</gene>
<dbReference type="PANTHER" id="PTHR43045">
    <property type="entry name" value="SHIKIMATE TRANSPORTER"/>
    <property type="match status" value="1"/>
</dbReference>
<dbReference type="EMBL" id="CP146016">
    <property type="protein sequence ID" value="WWQ61035.1"/>
    <property type="molecule type" value="Genomic_DNA"/>
</dbReference>
<feature type="transmembrane region" description="Helical" evidence="4">
    <location>
        <begin position="363"/>
        <end position="387"/>
    </location>
</feature>
<name>A0AAX4L2C0_9CREN</name>
<feature type="transmembrane region" description="Helical" evidence="4">
    <location>
        <begin position="72"/>
        <end position="95"/>
    </location>
</feature>
<feature type="transmembrane region" description="Helical" evidence="4">
    <location>
        <begin position="107"/>
        <end position="125"/>
    </location>
</feature>
<dbReference type="Gene3D" id="1.20.1250.20">
    <property type="entry name" value="MFS general substrate transporter like domains"/>
    <property type="match status" value="1"/>
</dbReference>
<evidence type="ECO:0000256" key="4">
    <source>
        <dbReference type="SAM" id="Phobius"/>
    </source>
</evidence>
<evidence type="ECO:0000313" key="7">
    <source>
        <dbReference type="Proteomes" id="UP001432202"/>
    </source>
</evidence>
<comment type="subcellular location">
    <subcellularLocation>
        <location evidence="1">Cell membrane</location>
        <topology evidence="1">Multi-pass membrane protein</topology>
    </subcellularLocation>
</comment>
<feature type="transmembrane region" description="Helical" evidence="4">
    <location>
        <begin position="214"/>
        <end position="231"/>
    </location>
</feature>
<protein>
    <submittedName>
        <fullName evidence="6">MFS transporter</fullName>
    </submittedName>
</protein>
<feature type="transmembrane region" description="Helical" evidence="4">
    <location>
        <begin position="271"/>
        <end position="293"/>
    </location>
</feature>
<dbReference type="RefSeq" id="WP_338602749.1">
    <property type="nucleotide sequence ID" value="NZ_CP146016.1"/>
</dbReference>
<keyword evidence="4" id="KW-0472">Membrane</keyword>
<keyword evidence="7" id="KW-1185">Reference proteome</keyword>
<sequence>MLEADLYLLNEVNTLMEPTPYDKYGKISVGKILTAAGAGTFVDFYEFYVSSTAAAVVWPIIFFGPLTSSKSFALILSFLTFTVSYLARPIGAFVFGHIGDKMGRTSTLGLALIITFIAVLGTGLLPTYAQIGILAVALLILFRFMLGISLGGEWGGATSWVLEYAEFKGHSHKRAFYGGLLDLAIPLGVGAGGVAFALSAAYTGSSFLTFGWRIPYLAGAVIAIIGAIIRFRMLDSPLFKKVQAEKQIARIPAAEVFRGKRALITLGAAEIYAYALVVNVLVGGPIAILYLSQAKLTGTLGLPPAAFPAFAIGLANILAAVGCVIGGILGDKIGRKYAILISLGLVLALYYPYVLAMASLNPIAIIAGSAIIILVDVMGTGLVASWLPELFETRFRYSGAGLAGEIGGLIGGLIVGLVSPALIANASGINIVFMGIFLVGVIYCVITIFITLLMPETRGKKLE</sequence>
<dbReference type="InterPro" id="IPR020846">
    <property type="entry name" value="MFS_dom"/>
</dbReference>
<feature type="transmembrane region" description="Helical" evidence="4">
    <location>
        <begin position="399"/>
        <end position="423"/>
    </location>
</feature>
<feature type="transmembrane region" description="Helical" evidence="4">
    <location>
        <begin position="47"/>
        <end position="66"/>
    </location>
</feature>
<evidence type="ECO:0000256" key="1">
    <source>
        <dbReference type="ARBA" id="ARBA00004651"/>
    </source>
</evidence>
<feature type="transmembrane region" description="Helical" evidence="4">
    <location>
        <begin position="131"/>
        <end position="154"/>
    </location>
</feature>
<dbReference type="InterPro" id="IPR011701">
    <property type="entry name" value="MFS"/>
</dbReference>
<dbReference type="Proteomes" id="UP001432202">
    <property type="component" value="Chromosome"/>
</dbReference>
<keyword evidence="4" id="KW-1133">Transmembrane helix</keyword>
<dbReference type="Pfam" id="PF07690">
    <property type="entry name" value="MFS_1"/>
    <property type="match status" value="1"/>
</dbReference>
<feature type="transmembrane region" description="Helical" evidence="4">
    <location>
        <begin position="305"/>
        <end position="330"/>
    </location>
</feature>
<dbReference type="PROSITE" id="PS50850">
    <property type="entry name" value="MFS"/>
    <property type="match status" value="1"/>
</dbReference>
<keyword evidence="4" id="KW-0812">Transmembrane</keyword>
<dbReference type="PANTHER" id="PTHR43045:SF1">
    <property type="entry name" value="SHIKIMATE TRANSPORTER"/>
    <property type="match status" value="1"/>
</dbReference>
<dbReference type="SUPFAM" id="SSF103473">
    <property type="entry name" value="MFS general substrate transporter"/>
    <property type="match status" value="1"/>
</dbReference>
<reference evidence="6 7" key="1">
    <citation type="submission" date="2024-02" db="EMBL/GenBank/DDBJ databases">
        <title>STSV induces naive adaptation in Sulfolobus.</title>
        <authorList>
            <person name="Xiang X."/>
            <person name="Song M."/>
        </authorList>
    </citation>
    <scope>NUCLEOTIDE SEQUENCE [LARGE SCALE GENOMIC DNA]</scope>
    <source>
        <strain evidence="6 7">RT2</strain>
    </source>
</reference>
<feature type="transmembrane region" description="Helical" evidence="4">
    <location>
        <begin position="429"/>
        <end position="453"/>
    </location>
</feature>
<dbReference type="GO" id="GO:0005886">
    <property type="term" value="C:plasma membrane"/>
    <property type="evidence" value="ECO:0007669"/>
    <property type="project" value="UniProtKB-SubCell"/>
</dbReference>
<proteinExistence type="predicted"/>
<organism evidence="6 7">
    <name type="scientific">Sulfolobus tengchongensis</name>
    <dbReference type="NCBI Taxonomy" id="207809"/>
    <lineage>
        <taxon>Archaea</taxon>
        <taxon>Thermoproteota</taxon>
        <taxon>Thermoprotei</taxon>
        <taxon>Sulfolobales</taxon>
        <taxon>Sulfolobaceae</taxon>
        <taxon>Sulfolobus</taxon>
    </lineage>
</organism>
<feature type="transmembrane region" description="Helical" evidence="4">
    <location>
        <begin position="175"/>
        <end position="202"/>
    </location>
</feature>
<evidence type="ECO:0000256" key="2">
    <source>
        <dbReference type="ARBA" id="ARBA00022448"/>
    </source>
</evidence>